<dbReference type="InterPro" id="IPR005119">
    <property type="entry name" value="LysR_subst-bd"/>
</dbReference>
<dbReference type="Gene3D" id="3.40.190.10">
    <property type="entry name" value="Periplasmic binding protein-like II"/>
    <property type="match status" value="2"/>
</dbReference>
<evidence type="ECO:0000313" key="7">
    <source>
        <dbReference type="EMBL" id="SDF07205.1"/>
    </source>
</evidence>
<dbReference type="PANTHER" id="PTHR30579:SF7">
    <property type="entry name" value="HTH-TYPE TRANSCRIPTIONAL REGULATOR LRHA-RELATED"/>
    <property type="match status" value="1"/>
</dbReference>
<protein>
    <submittedName>
        <fullName evidence="6 7">Transcriptional regulator</fullName>
    </submittedName>
</protein>
<dbReference type="PROSITE" id="PS50931">
    <property type="entry name" value="HTH_LYSR"/>
    <property type="match status" value="1"/>
</dbReference>
<dbReference type="GO" id="GO:0003677">
    <property type="term" value="F:DNA binding"/>
    <property type="evidence" value="ECO:0007669"/>
    <property type="project" value="UniProtKB-KW"/>
</dbReference>
<evidence type="ECO:0000313" key="8">
    <source>
        <dbReference type="Proteomes" id="UP000198717"/>
    </source>
</evidence>
<dbReference type="InterPro" id="IPR050176">
    <property type="entry name" value="LTTR"/>
</dbReference>
<dbReference type="Proteomes" id="UP000321224">
    <property type="component" value="Unassembled WGS sequence"/>
</dbReference>
<dbReference type="SUPFAM" id="SSF46785">
    <property type="entry name" value="Winged helix' DNA-binding domain"/>
    <property type="match status" value="1"/>
</dbReference>
<gene>
    <name evidence="6" type="ORF">MVI01_41730</name>
    <name evidence="7" type="ORF">SAMN04488504_11950</name>
</gene>
<dbReference type="EMBL" id="FNAJ01000019">
    <property type="protein sequence ID" value="SDF07205.1"/>
    <property type="molecule type" value="Genomic_DNA"/>
</dbReference>
<evidence type="ECO:0000256" key="2">
    <source>
        <dbReference type="ARBA" id="ARBA00023015"/>
    </source>
</evidence>
<dbReference type="InterPro" id="IPR036390">
    <property type="entry name" value="WH_DNA-bd_sf"/>
</dbReference>
<keyword evidence="8" id="KW-1185">Reference proteome</keyword>
<dbReference type="EMBL" id="BJVY01000024">
    <property type="protein sequence ID" value="GEL72389.1"/>
    <property type="molecule type" value="Genomic_DNA"/>
</dbReference>
<dbReference type="RefSeq" id="WP_090494632.1">
    <property type="nucleotide sequence ID" value="NZ_BJVY01000024.1"/>
</dbReference>
<organism evidence="6 9">
    <name type="scientific">Myxococcus virescens</name>
    <dbReference type="NCBI Taxonomy" id="83456"/>
    <lineage>
        <taxon>Bacteria</taxon>
        <taxon>Pseudomonadati</taxon>
        <taxon>Myxococcota</taxon>
        <taxon>Myxococcia</taxon>
        <taxon>Myxococcales</taxon>
        <taxon>Cystobacterineae</taxon>
        <taxon>Myxococcaceae</taxon>
        <taxon>Myxococcus</taxon>
    </lineage>
</organism>
<evidence type="ECO:0000256" key="1">
    <source>
        <dbReference type="ARBA" id="ARBA00009437"/>
    </source>
</evidence>
<evidence type="ECO:0000313" key="9">
    <source>
        <dbReference type="Proteomes" id="UP000321224"/>
    </source>
</evidence>
<evidence type="ECO:0000256" key="4">
    <source>
        <dbReference type="ARBA" id="ARBA00023163"/>
    </source>
</evidence>
<dbReference type="Gene3D" id="1.10.10.10">
    <property type="entry name" value="Winged helix-like DNA-binding domain superfamily/Winged helix DNA-binding domain"/>
    <property type="match status" value="1"/>
</dbReference>
<dbReference type="GO" id="GO:0003700">
    <property type="term" value="F:DNA-binding transcription factor activity"/>
    <property type="evidence" value="ECO:0007669"/>
    <property type="project" value="InterPro"/>
</dbReference>
<evidence type="ECO:0000256" key="3">
    <source>
        <dbReference type="ARBA" id="ARBA00023125"/>
    </source>
</evidence>
<dbReference type="Proteomes" id="UP000198717">
    <property type="component" value="Unassembled WGS sequence"/>
</dbReference>
<keyword evidence="2" id="KW-0805">Transcription regulation</keyword>
<evidence type="ECO:0000313" key="6">
    <source>
        <dbReference type="EMBL" id="GEL72389.1"/>
    </source>
</evidence>
<name>A0A511HIQ7_9BACT</name>
<comment type="caution">
    <text evidence="6">The sequence shown here is derived from an EMBL/GenBank/DDBJ whole genome shotgun (WGS) entry which is preliminary data.</text>
</comment>
<dbReference type="Pfam" id="PF00126">
    <property type="entry name" value="HTH_1"/>
    <property type="match status" value="1"/>
</dbReference>
<proteinExistence type="inferred from homology"/>
<dbReference type="SUPFAM" id="SSF53850">
    <property type="entry name" value="Periplasmic binding protein-like II"/>
    <property type="match status" value="1"/>
</dbReference>
<dbReference type="InterPro" id="IPR000847">
    <property type="entry name" value="LysR_HTH_N"/>
</dbReference>
<feature type="domain" description="HTH lysR-type" evidence="5">
    <location>
        <begin position="2"/>
        <end position="59"/>
    </location>
</feature>
<comment type="similarity">
    <text evidence="1">Belongs to the LysR transcriptional regulatory family.</text>
</comment>
<dbReference type="FunFam" id="1.10.10.10:FF:000001">
    <property type="entry name" value="LysR family transcriptional regulator"/>
    <property type="match status" value="1"/>
</dbReference>
<sequence>MLDLFLLRSFVAVVETGNFTRAGERLHLTQSTVSQQLIRLEQSLGCRLLNRSQRHVVPTEEGERLLGYAQRILRLAEEATVELNPGGSGGVLRLGVPEDLGGEALMPLLTRFATERPRLRLEVECGLSHHLLRLYRNGELDLLLVKQWGADSDSHARWTESLCWVDSATQPVTARCEGGTDALPLVAFPVGALYRQDMIHALESRGRAWRIGYSSSSLASLCAAVSAGLGVSLLPASSVQSGHRVLGEKDGFPAVDGLELALYARSNLGAVGRTLRDELSDLCTQRAGAAVRA</sequence>
<reference evidence="6 9" key="2">
    <citation type="submission" date="2019-07" db="EMBL/GenBank/DDBJ databases">
        <title>Whole genome shotgun sequence of Myxococcus virescens NBRC 100334.</title>
        <authorList>
            <person name="Hosoyama A."/>
            <person name="Uohara A."/>
            <person name="Ohji S."/>
            <person name="Ichikawa N."/>
        </authorList>
    </citation>
    <scope>NUCLEOTIDE SEQUENCE [LARGE SCALE GENOMIC DNA]</scope>
    <source>
        <strain evidence="6 9">NBRC 100334</strain>
    </source>
</reference>
<dbReference type="InterPro" id="IPR036388">
    <property type="entry name" value="WH-like_DNA-bd_sf"/>
</dbReference>
<dbReference type="AlphaFoldDB" id="A0A511HIQ7"/>
<dbReference type="PANTHER" id="PTHR30579">
    <property type="entry name" value="TRANSCRIPTIONAL REGULATOR"/>
    <property type="match status" value="1"/>
</dbReference>
<dbReference type="PRINTS" id="PR00039">
    <property type="entry name" value="HTHLYSR"/>
</dbReference>
<dbReference type="Pfam" id="PF03466">
    <property type="entry name" value="LysR_substrate"/>
    <property type="match status" value="1"/>
</dbReference>
<reference evidence="7 8" key="1">
    <citation type="submission" date="2016-10" db="EMBL/GenBank/DDBJ databases">
        <authorList>
            <person name="Varghese N."/>
            <person name="Submissions S."/>
        </authorList>
    </citation>
    <scope>NUCLEOTIDE SEQUENCE [LARGE SCALE GENOMIC DNA]</scope>
    <source>
        <strain evidence="7 8">DSM 2260</strain>
    </source>
</reference>
<accession>A0A511HIQ7</accession>
<evidence type="ECO:0000259" key="5">
    <source>
        <dbReference type="PROSITE" id="PS50931"/>
    </source>
</evidence>
<keyword evidence="4" id="KW-0804">Transcription</keyword>
<keyword evidence="3" id="KW-0238">DNA-binding</keyword>